<evidence type="ECO:0000256" key="1">
    <source>
        <dbReference type="ARBA" id="ARBA00004123"/>
    </source>
</evidence>
<dbReference type="SMART" id="SM00353">
    <property type="entry name" value="HLH"/>
    <property type="match status" value="1"/>
</dbReference>
<dbReference type="GO" id="GO:0003723">
    <property type="term" value="F:RNA binding"/>
    <property type="evidence" value="ECO:0007669"/>
    <property type="project" value="InterPro"/>
</dbReference>
<dbReference type="CDD" id="cd11454">
    <property type="entry name" value="bHLH_AtIND_like"/>
    <property type="match status" value="1"/>
</dbReference>
<dbReference type="GO" id="GO:0022627">
    <property type="term" value="C:cytosolic small ribosomal subunit"/>
    <property type="evidence" value="ECO:0007669"/>
    <property type="project" value="TreeGrafter"/>
</dbReference>
<dbReference type="GO" id="GO:0008270">
    <property type="term" value="F:zinc ion binding"/>
    <property type="evidence" value="ECO:0007669"/>
    <property type="project" value="InterPro"/>
</dbReference>
<dbReference type="HAMAP" id="MF_01364_A">
    <property type="entry name" value="Ribosomal_uS14_2_A"/>
    <property type="match status" value="1"/>
</dbReference>
<evidence type="ECO:0000313" key="12">
    <source>
        <dbReference type="Proteomes" id="UP001189624"/>
    </source>
</evidence>
<dbReference type="Pfam" id="PF00253">
    <property type="entry name" value="Ribosomal_S14"/>
    <property type="match status" value="1"/>
</dbReference>
<dbReference type="GO" id="GO:0003735">
    <property type="term" value="F:structural constituent of ribosome"/>
    <property type="evidence" value="ECO:0007669"/>
    <property type="project" value="InterPro"/>
</dbReference>
<dbReference type="AlphaFoldDB" id="A0AA86VB36"/>
<protein>
    <recommendedName>
        <fullName evidence="10">BHLH domain-containing protein</fullName>
    </recommendedName>
</protein>
<dbReference type="Gene3D" id="4.10.280.10">
    <property type="entry name" value="Helix-loop-helix DNA-binding domain"/>
    <property type="match status" value="1"/>
</dbReference>
<dbReference type="SUPFAM" id="SSF47459">
    <property type="entry name" value="HLH, helix-loop-helix DNA-binding domain"/>
    <property type="match status" value="1"/>
</dbReference>
<evidence type="ECO:0000256" key="2">
    <source>
        <dbReference type="ARBA" id="ARBA00009083"/>
    </source>
</evidence>
<dbReference type="FunFam" id="4.10.830.10:FF:000002">
    <property type="entry name" value="40S ribosomal protein S29"/>
    <property type="match status" value="1"/>
</dbReference>
<name>A0AA86VB36_9FABA</name>
<gene>
    <name evidence="11" type="ORF">AYBTSS11_LOCUS3854</name>
</gene>
<dbReference type="Gramene" id="rna-AYBTSS11_LOCUS3854">
    <property type="protein sequence ID" value="CAJ1924622.1"/>
    <property type="gene ID" value="gene-AYBTSS11_LOCUS3854"/>
</dbReference>
<dbReference type="Pfam" id="PF00010">
    <property type="entry name" value="HLH"/>
    <property type="match status" value="1"/>
</dbReference>
<feature type="region of interest" description="Disordered" evidence="9">
    <location>
        <begin position="270"/>
        <end position="367"/>
    </location>
</feature>
<reference evidence="11" key="1">
    <citation type="submission" date="2023-10" db="EMBL/GenBank/DDBJ databases">
        <authorList>
            <person name="Domelevo Entfellner J.-B."/>
        </authorList>
    </citation>
    <scope>NUCLEOTIDE SEQUENCE</scope>
</reference>
<keyword evidence="5" id="KW-0238">DNA-binding</keyword>
<dbReference type="Proteomes" id="UP001189624">
    <property type="component" value="Chromosome 2"/>
</dbReference>
<dbReference type="NCBIfam" id="NF004424">
    <property type="entry name" value="PRK05766.1"/>
    <property type="match status" value="1"/>
</dbReference>
<accession>A0AA86VB36</accession>
<keyword evidence="4" id="KW-0805">Transcription regulation</keyword>
<evidence type="ECO:0000256" key="5">
    <source>
        <dbReference type="ARBA" id="ARBA00023125"/>
    </source>
</evidence>
<dbReference type="PANTHER" id="PTHR12010">
    <property type="entry name" value="40S RIBOSOMAL PROTEIN S29"/>
    <property type="match status" value="1"/>
</dbReference>
<comment type="subcellular location">
    <subcellularLocation>
        <location evidence="1">Nucleus</location>
    </subcellularLocation>
</comment>
<dbReference type="InterPro" id="IPR039744">
    <property type="entry name" value="RIbosomal_uS14_euk_arc"/>
</dbReference>
<feature type="compositionally biased region" description="Basic and acidic residues" evidence="9">
    <location>
        <begin position="270"/>
        <end position="299"/>
    </location>
</feature>
<dbReference type="GO" id="GO:0048766">
    <property type="term" value="P:root hair initiation"/>
    <property type="evidence" value="ECO:0007669"/>
    <property type="project" value="UniProtKB-ARBA"/>
</dbReference>
<keyword evidence="8" id="KW-0687">Ribonucleoprotein</keyword>
<sequence>MGHSNVWNSHPKNYGPGSRTCRVCGNPHGLIRKYGLMCCRQCFRSNAKEIGFIKKEESGITSLHVLRHSVNSNLQCGGFRTTVEGDKNPVTDNVVWLNNSLELRLITTISNSQPRLSYTEIKGVQRNKQMEPTEEISQEWMSCLSEEVYTAEEADFMNQLLGNCSIPEHLYERFNTETKSAFWPACDIPNENSVLFLQGSGSCARSTQYIFPTTNAGNCSDNFGHVSIGFSLHGNDAKLINENTVQELGLGTGRENLTDMDLQAHKAREILVSEPEKDNTRSLLEKRSRSSFEAQENKRNVKSKKNPKPASLRKTEGEASPDPQSQTLSSCCSDDDSKDSRALKLSGKSRSNRDPATDPQSAYARKRRERINERLRILQNLVPNGTKVDISTMLEEAVQYVKFLQVQIKFDKLQSSAWNNVSVKAEILESREMAPHSALQVHTE</sequence>
<keyword evidence="6" id="KW-0804">Transcription</keyword>
<evidence type="ECO:0000256" key="4">
    <source>
        <dbReference type="ARBA" id="ARBA00023015"/>
    </source>
</evidence>
<evidence type="ECO:0000313" key="11">
    <source>
        <dbReference type="EMBL" id="CAJ1924622.1"/>
    </source>
</evidence>
<evidence type="ECO:0000256" key="6">
    <source>
        <dbReference type="ARBA" id="ARBA00023163"/>
    </source>
</evidence>
<dbReference type="PROSITE" id="PS50888">
    <property type="entry name" value="BHLH"/>
    <property type="match status" value="1"/>
</dbReference>
<evidence type="ECO:0000256" key="7">
    <source>
        <dbReference type="ARBA" id="ARBA00023242"/>
    </source>
</evidence>
<feature type="domain" description="BHLH" evidence="10">
    <location>
        <begin position="355"/>
        <end position="404"/>
    </location>
</feature>
<organism evidence="11 12">
    <name type="scientific">Sphenostylis stenocarpa</name>
    <dbReference type="NCBI Taxonomy" id="92480"/>
    <lineage>
        <taxon>Eukaryota</taxon>
        <taxon>Viridiplantae</taxon>
        <taxon>Streptophyta</taxon>
        <taxon>Embryophyta</taxon>
        <taxon>Tracheophyta</taxon>
        <taxon>Spermatophyta</taxon>
        <taxon>Magnoliopsida</taxon>
        <taxon>eudicotyledons</taxon>
        <taxon>Gunneridae</taxon>
        <taxon>Pentapetalae</taxon>
        <taxon>rosids</taxon>
        <taxon>fabids</taxon>
        <taxon>Fabales</taxon>
        <taxon>Fabaceae</taxon>
        <taxon>Papilionoideae</taxon>
        <taxon>50 kb inversion clade</taxon>
        <taxon>NPAAA clade</taxon>
        <taxon>indigoferoid/millettioid clade</taxon>
        <taxon>Phaseoleae</taxon>
        <taxon>Sphenostylis</taxon>
    </lineage>
</organism>
<dbReference type="FunFam" id="4.10.280.10:FF:000022">
    <property type="entry name" value="Basic helix-loop-helix transcription factor"/>
    <property type="match status" value="1"/>
</dbReference>
<evidence type="ECO:0000256" key="3">
    <source>
        <dbReference type="ARBA" id="ARBA00022980"/>
    </source>
</evidence>
<evidence type="ECO:0000256" key="9">
    <source>
        <dbReference type="SAM" id="MobiDB-lite"/>
    </source>
</evidence>
<dbReference type="InterPro" id="IPR023676">
    <property type="entry name" value="Ribosomal_uS14_arc"/>
</dbReference>
<dbReference type="Gene3D" id="4.10.830.10">
    <property type="entry name" value="30s Ribosomal Protein S14, Chain N"/>
    <property type="match status" value="1"/>
</dbReference>
<dbReference type="GO" id="GO:0002181">
    <property type="term" value="P:cytoplasmic translation"/>
    <property type="evidence" value="ECO:0007669"/>
    <property type="project" value="TreeGrafter"/>
</dbReference>
<keyword evidence="3" id="KW-0689">Ribosomal protein</keyword>
<dbReference type="GO" id="GO:0005634">
    <property type="term" value="C:nucleus"/>
    <property type="evidence" value="ECO:0007669"/>
    <property type="project" value="UniProtKB-SubCell"/>
</dbReference>
<dbReference type="InterPro" id="IPR043140">
    <property type="entry name" value="Ribosomal_uS14_sf"/>
</dbReference>
<dbReference type="GO" id="GO:0046983">
    <property type="term" value="F:protein dimerization activity"/>
    <property type="evidence" value="ECO:0007669"/>
    <property type="project" value="InterPro"/>
</dbReference>
<dbReference type="InterPro" id="IPR036638">
    <property type="entry name" value="HLH_DNA-bd_sf"/>
</dbReference>
<keyword evidence="7" id="KW-0539">Nucleus</keyword>
<keyword evidence="12" id="KW-1185">Reference proteome</keyword>
<evidence type="ECO:0000259" key="10">
    <source>
        <dbReference type="PROSITE" id="PS50888"/>
    </source>
</evidence>
<dbReference type="InterPro" id="IPR011598">
    <property type="entry name" value="bHLH_dom"/>
</dbReference>
<proteinExistence type="inferred from homology"/>
<dbReference type="EMBL" id="OY731399">
    <property type="protein sequence ID" value="CAJ1924622.1"/>
    <property type="molecule type" value="Genomic_DNA"/>
</dbReference>
<dbReference type="GO" id="GO:0006355">
    <property type="term" value="P:regulation of DNA-templated transcription"/>
    <property type="evidence" value="ECO:0007669"/>
    <property type="project" value="UniProtKB-ARBA"/>
</dbReference>
<evidence type="ECO:0000256" key="8">
    <source>
        <dbReference type="ARBA" id="ARBA00023274"/>
    </source>
</evidence>
<comment type="similarity">
    <text evidence="2">Belongs to the universal ribosomal protein uS14 family.</text>
</comment>
<dbReference type="PANTHER" id="PTHR12010:SF22">
    <property type="entry name" value="SMALL RIBOSOMAL SUBUNIT PROTEIN US14Z_US14Y_US14X"/>
    <property type="match status" value="1"/>
</dbReference>
<dbReference type="GO" id="GO:0003677">
    <property type="term" value="F:DNA binding"/>
    <property type="evidence" value="ECO:0007669"/>
    <property type="project" value="UniProtKB-KW"/>
</dbReference>
<dbReference type="InterPro" id="IPR001209">
    <property type="entry name" value="Ribosomal_uS14"/>
</dbReference>